<accession>Q4SRE4</accession>
<dbReference type="OrthoDB" id="10063653at2759"/>
<evidence type="ECO:0000313" key="2">
    <source>
        <dbReference type="EMBL" id="CAF96788.1"/>
    </source>
</evidence>
<reference evidence="2" key="1">
    <citation type="journal article" date="2004" name="Nature">
        <title>Genome duplication in the teleost fish Tetraodon nigroviridis reveals the early vertebrate proto-karyotype.</title>
        <authorList>
            <person name="Jaillon O."/>
            <person name="Aury J.-M."/>
            <person name="Brunet F."/>
            <person name="Petit J.-L."/>
            <person name="Stange-Thomann N."/>
            <person name="Mauceli E."/>
            <person name="Bouneau L."/>
            <person name="Fischer C."/>
            <person name="Ozouf-Costaz C."/>
            <person name="Bernot A."/>
            <person name="Nicaud S."/>
            <person name="Jaffe D."/>
            <person name="Fisher S."/>
            <person name="Lutfalla G."/>
            <person name="Dossat C."/>
            <person name="Segurens B."/>
            <person name="Dasilva C."/>
            <person name="Salanoubat M."/>
            <person name="Levy M."/>
            <person name="Boudet N."/>
            <person name="Castellano S."/>
            <person name="Anthouard V."/>
            <person name="Jubin C."/>
            <person name="Castelli V."/>
            <person name="Katinka M."/>
            <person name="Vacherie B."/>
            <person name="Biemont C."/>
            <person name="Skalli Z."/>
            <person name="Cattolico L."/>
            <person name="Poulain J."/>
            <person name="De Berardinis V."/>
            <person name="Cruaud C."/>
            <person name="Duprat S."/>
            <person name="Brottier P."/>
            <person name="Coutanceau J.-P."/>
            <person name="Gouzy J."/>
            <person name="Parra G."/>
            <person name="Lardier G."/>
            <person name="Chapple C."/>
            <person name="McKernan K.J."/>
            <person name="McEwan P."/>
            <person name="Bosak S."/>
            <person name="Kellis M."/>
            <person name="Volff J.-N."/>
            <person name="Guigo R."/>
            <person name="Zody M.C."/>
            <person name="Mesirov J."/>
            <person name="Lindblad-Toh K."/>
            <person name="Birren B."/>
            <person name="Nusbaum C."/>
            <person name="Kahn D."/>
            <person name="Robinson-Rechavi M."/>
            <person name="Laudet V."/>
            <person name="Schachter V."/>
            <person name="Quetier F."/>
            <person name="Saurin W."/>
            <person name="Scarpelli C."/>
            <person name="Wincker P."/>
            <person name="Lander E.S."/>
            <person name="Weissenbach J."/>
            <person name="Roest Crollius H."/>
        </authorList>
    </citation>
    <scope>NUCLEOTIDE SEQUENCE [LARGE SCALE GENOMIC DNA]</scope>
</reference>
<name>Q4SRE4_TETNG</name>
<gene>
    <name evidence="2" type="ORF">GSTENG00013951001</name>
</gene>
<protein>
    <submittedName>
        <fullName evidence="2">(spotted green pufferfish) hypothetical protein</fullName>
    </submittedName>
</protein>
<feature type="region of interest" description="Disordered" evidence="1">
    <location>
        <begin position="22"/>
        <end position="82"/>
    </location>
</feature>
<comment type="caution">
    <text evidence="2">The sequence shown here is derived from an EMBL/GenBank/DDBJ whole genome shotgun (WGS) entry which is preliminary data.</text>
</comment>
<proteinExistence type="predicted"/>
<dbReference type="EMBL" id="CAAE01014527">
    <property type="protein sequence ID" value="CAF96788.1"/>
    <property type="molecule type" value="Genomic_DNA"/>
</dbReference>
<feature type="compositionally biased region" description="Polar residues" evidence="1">
    <location>
        <begin position="55"/>
        <end position="66"/>
    </location>
</feature>
<evidence type="ECO:0000256" key="1">
    <source>
        <dbReference type="SAM" id="MobiDB-lite"/>
    </source>
</evidence>
<sequence length="82" mass="8740">GMSMFRWLEVLEKEFDKAFVGRGPAARRNRPGSSGHHVRGPPEDDHAQLLLRSAVPQSADSVSAQPQAGGGRARARAGHAPS</sequence>
<feature type="non-terminal residue" evidence="2">
    <location>
        <position position="1"/>
    </location>
</feature>
<reference evidence="2" key="2">
    <citation type="submission" date="2004-02" db="EMBL/GenBank/DDBJ databases">
        <authorList>
            <consortium name="Genoscope"/>
            <consortium name="Whitehead Institute Centre for Genome Research"/>
        </authorList>
    </citation>
    <scope>NUCLEOTIDE SEQUENCE</scope>
</reference>
<organism evidence="2">
    <name type="scientific">Tetraodon nigroviridis</name>
    <name type="common">Spotted green pufferfish</name>
    <name type="synonym">Chelonodon nigroviridis</name>
    <dbReference type="NCBI Taxonomy" id="99883"/>
    <lineage>
        <taxon>Eukaryota</taxon>
        <taxon>Metazoa</taxon>
        <taxon>Chordata</taxon>
        <taxon>Craniata</taxon>
        <taxon>Vertebrata</taxon>
        <taxon>Euteleostomi</taxon>
        <taxon>Actinopterygii</taxon>
        <taxon>Neopterygii</taxon>
        <taxon>Teleostei</taxon>
        <taxon>Neoteleostei</taxon>
        <taxon>Acanthomorphata</taxon>
        <taxon>Eupercaria</taxon>
        <taxon>Tetraodontiformes</taxon>
        <taxon>Tetradontoidea</taxon>
        <taxon>Tetraodontidae</taxon>
        <taxon>Tetraodon</taxon>
    </lineage>
</organism>
<dbReference type="AlphaFoldDB" id="Q4SRE4"/>
<dbReference type="KEGG" id="tng:GSTEN00013951G001"/>
<feature type="compositionally biased region" description="Basic residues" evidence="1">
    <location>
        <begin position="73"/>
        <end position="82"/>
    </location>
</feature>